<dbReference type="InterPro" id="IPR036390">
    <property type="entry name" value="WH_DNA-bd_sf"/>
</dbReference>
<keyword evidence="1" id="KW-0805">Transcription regulation</keyword>
<dbReference type="InterPro" id="IPR011711">
    <property type="entry name" value="GntR_C"/>
</dbReference>
<dbReference type="GO" id="GO:0003700">
    <property type="term" value="F:DNA-binding transcription factor activity"/>
    <property type="evidence" value="ECO:0007669"/>
    <property type="project" value="InterPro"/>
</dbReference>
<dbReference type="Pfam" id="PF00392">
    <property type="entry name" value="GntR"/>
    <property type="match status" value="1"/>
</dbReference>
<dbReference type="SMART" id="SM00345">
    <property type="entry name" value="HTH_GNTR"/>
    <property type="match status" value="1"/>
</dbReference>
<sequence>MSAAAPHPVERLAEEDTLSLAERAYRRLRDAIVQGTLASGSRVSERSLAQALGISAQPVREALRRLEQDGMVITLPRRGTVVAEFGPARQAEMGRIRAALEGAAAALAAERADAAALAALATQLAAMRAATEAGRPERVSEANERFHALIHAATDNVFLIRSLAALRAYDHFGRVRALNATPEELPRALAEHAGILAALQARDPETAEARMRAHVLRSLEVGGLLPHGLKTQGLKTPGPKTRTPPV</sequence>
<dbReference type="SUPFAM" id="SSF48008">
    <property type="entry name" value="GntR ligand-binding domain-like"/>
    <property type="match status" value="1"/>
</dbReference>
<evidence type="ECO:0000256" key="3">
    <source>
        <dbReference type="ARBA" id="ARBA00023163"/>
    </source>
</evidence>
<evidence type="ECO:0000256" key="4">
    <source>
        <dbReference type="SAM" id="MobiDB-lite"/>
    </source>
</evidence>
<reference evidence="7" key="1">
    <citation type="submission" date="2018-06" db="EMBL/GenBank/DDBJ databases">
        <authorList>
            <person name="Khan S.A."/>
        </authorList>
    </citation>
    <scope>NUCLEOTIDE SEQUENCE [LARGE SCALE GENOMIC DNA]</scope>
    <source>
        <strain evidence="7">DB-1506</strain>
    </source>
</reference>
<dbReference type="PRINTS" id="PR00033">
    <property type="entry name" value="HTHASNC"/>
</dbReference>
<dbReference type="Gene3D" id="1.20.120.530">
    <property type="entry name" value="GntR ligand-binding domain-like"/>
    <property type="match status" value="1"/>
</dbReference>
<dbReference type="Proteomes" id="UP000249065">
    <property type="component" value="Unassembled WGS sequence"/>
</dbReference>
<gene>
    <name evidence="6" type="ORF">DOO78_17260</name>
</gene>
<evidence type="ECO:0000256" key="2">
    <source>
        <dbReference type="ARBA" id="ARBA00023125"/>
    </source>
</evidence>
<evidence type="ECO:0000256" key="1">
    <source>
        <dbReference type="ARBA" id="ARBA00023015"/>
    </source>
</evidence>
<evidence type="ECO:0000313" key="6">
    <source>
        <dbReference type="EMBL" id="RAI57765.1"/>
    </source>
</evidence>
<name>A0A327M5R6_9PROT</name>
<keyword evidence="3" id="KW-0804">Transcription</keyword>
<dbReference type="InterPro" id="IPR000524">
    <property type="entry name" value="Tscrpt_reg_HTH_GntR"/>
</dbReference>
<accession>A0A327M5R6</accession>
<dbReference type="AlphaFoldDB" id="A0A327M5R6"/>
<evidence type="ECO:0000313" key="7">
    <source>
        <dbReference type="Proteomes" id="UP000249065"/>
    </source>
</evidence>
<dbReference type="InterPro" id="IPR008920">
    <property type="entry name" value="TF_FadR/GntR_C"/>
</dbReference>
<evidence type="ECO:0000259" key="5">
    <source>
        <dbReference type="PROSITE" id="PS50949"/>
    </source>
</evidence>
<dbReference type="Gene3D" id="1.10.10.10">
    <property type="entry name" value="Winged helix-like DNA-binding domain superfamily/Winged helix DNA-binding domain"/>
    <property type="match status" value="1"/>
</dbReference>
<dbReference type="SUPFAM" id="SSF46785">
    <property type="entry name" value="Winged helix' DNA-binding domain"/>
    <property type="match status" value="1"/>
</dbReference>
<dbReference type="PANTHER" id="PTHR43537">
    <property type="entry name" value="TRANSCRIPTIONAL REGULATOR, GNTR FAMILY"/>
    <property type="match status" value="1"/>
</dbReference>
<dbReference type="InterPro" id="IPR036388">
    <property type="entry name" value="WH-like_DNA-bd_sf"/>
</dbReference>
<dbReference type="OrthoDB" id="9788098at2"/>
<dbReference type="SMART" id="SM00895">
    <property type="entry name" value="FCD"/>
    <property type="match status" value="1"/>
</dbReference>
<dbReference type="InterPro" id="IPR000485">
    <property type="entry name" value="AsnC-type_HTH_dom"/>
</dbReference>
<dbReference type="Pfam" id="PF07729">
    <property type="entry name" value="FCD"/>
    <property type="match status" value="1"/>
</dbReference>
<dbReference type="EMBL" id="QLIX01000014">
    <property type="protein sequence ID" value="RAI57765.1"/>
    <property type="molecule type" value="Genomic_DNA"/>
</dbReference>
<keyword evidence="7" id="KW-1185">Reference proteome</keyword>
<proteinExistence type="predicted"/>
<comment type="caution">
    <text evidence="6">The sequence shown here is derived from an EMBL/GenBank/DDBJ whole genome shotgun (WGS) entry which is preliminary data.</text>
</comment>
<feature type="domain" description="HTH gntR-type" evidence="5">
    <location>
        <begin position="18"/>
        <end position="85"/>
    </location>
</feature>
<dbReference type="PROSITE" id="PS50949">
    <property type="entry name" value="HTH_GNTR"/>
    <property type="match status" value="1"/>
</dbReference>
<keyword evidence="2" id="KW-0238">DNA-binding</keyword>
<feature type="region of interest" description="Disordered" evidence="4">
    <location>
        <begin position="227"/>
        <end position="246"/>
    </location>
</feature>
<dbReference type="PANTHER" id="PTHR43537:SF49">
    <property type="entry name" value="TRANSCRIPTIONAL REGULATORY PROTEIN"/>
    <property type="match status" value="1"/>
</dbReference>
<dbReference type="RefSeq" id="WP_111471108.1">
    <property type="nucleotide sequence ID" value="NZ_QLIX01000014.1"/>
</dbReference>
<organism evidence="6 7">
    <name type="scientific">Roseicella frigidaeris</name>
    <dbReference type="NCBI Taxonomy" id="2230885"/>
    <lineage>
        <taxon>Bacteria</taxon>
        <taxon>Pseudomonadati</taxon>
        <taxon>Pseudomonadota</taxon>
        <taxon>Alphaproteobacteria</taxon>
        <taxon>Acetobacterales</taxon>
        <taxon>Roseomonadaceae</taxon>
        <taxon>Roseicella</taxon>
    </lineage>
</organism>
<dbReference type="CDD" id="cd07377">
    <property type="entry name" value="WHTH_GntR"/>
    <property type="match status" value="1"/>
</dbReference>
<dbReference type="GO" id="GO:0043565">
    <property type="term" value="F:sequence-specific DNA binding"/>
    <property type="evidence" value="ECO:0007669"/>
    <property type="project" value="InterPro"/>
</dbReference>
<protein>
    <submittedName>
        <fullName evidence="6">GntR family transcriptional regulator</fullName>
    </submittedName>
</protein>